<gene>
    <name evidence="4" type="primary">24</name>
    <name evidence="4" type="ORF">SEA_WHEEHEIM_24</name>
</gene>
<dbReference type="KEGG" id="vg:65073119"/>
<dbReference type="InterPro" id="IPR036779">
    <property type="entry name" value="LysM_dom_sf"/>
</dbReference>
<protein>
    <recommendedName>
        <fullName evidence="3">LysM domain-containing protein</fullName>
    </recommendedName>
</protein>
<feature type="region of interest" description="Disordered" evidence="1">
    <location>
        <begin position="145"/>
        <end position="176"/>
    </location>
</feature>
<keyword evidence="2" id="KW-0812">Transmembrane</keyword>
<dbReference type="Gene3D" id="3.10.350.10">
    <property type="entry name" value="LysM domain"/>
    <property type="match status" value="1"/>
</dbReference>
<evidence type="ECO:0000259" key="3">
    <source>
        <dbReference type="Pfam" id="PF01476"/>
    </source>
</evidence>
<evidence type="ECO:0000256" key="1">
    <source>
        <dbReference type="SAM" id="MobiDB-lite"/>
    </source>
</evidence>
<dbReference type="InterPro" id="IPR018392">
    <property type="entry name" value="LysM"/>
</dbReference>
<feature type="domain" description="LysM" evidence="3">
    <location>
        <begin position="185"/>
        <end position="212"/>
    </location>
</feature>
<name>A0A411AXV9_9VIRU</name>
<organism evidence="4 5">
    <name type="scientific">Streptomyces phage WheeHeim</name>
    <dbReference type="NCBI Taxonomy" id="2500797"/>
    <lineage>
        <taxon>Viruses</taxon>
        <taxon>Varidnaviria</taxon>
        <taxon>Bamfordvirae</taxon>
        <taxon>Preplasmiviricota</taxon>
        <taxon>Prepoliviricotina</taxon>
        <taxon>Tectiliviricetes</taxon>
        <taxon>Kalamavirales</taxon>
        <taxon>Tectiviridae</taxon>
        <taxon>Deltatectivirus</taxon>
        <taxon>Deltatectivirus wheeheim</taxon>
    </lineage>
</organism>
<sequence>MASGIDFGKQVGPLPLGAWVVVVAGGLGIAIYTRKSGTNDSPEVVEDTSGDPGVGEGGIPGGFIPVNPPTSGSTEVTYESNEAWGQAAVTYLIAQGYNAALASSAITKALAGGVDIDGNKMSIQEWSLWSLALAKLGSPPYPVNVAPPTSVPGPVDTGPPPSNGGGTTPKPPSNTVPAHWVEVAKRGDSISSIAAKHGKGWKETWDFNLKYRSAATRAILKARGPNLIYAGTTIWVPK</sequence>
<feature type="transmembrane region" description="Helical" evidence="2">
    <location>
        <begin position="16"/>
        <end position="33"/>
    </location>
</feature>
<reference evidence="4 5" key="1">
    <citation type="submission" date="2018-12" db="EMBL/GenBank/DDBJ databases">
        <authorList>
            <person name="Huynh A."/>
            <person name="Morcos G.S."/>
            <person name="Braun J."/>
            <person name="Danaila R."/>
            <person name="Emelio N."/>
            <person name="Mathyvannan S."/>
            <person name="Miner K."/>
            <person name="Nayak R."/>
            <person name="Norman C."/>
            <person name="Tran V."/>
            <person name="Wang J."/>
            <person name="Moy A."/>
            <person name="deCarvalho T."/>
            <person name="Erill I."/>
            <person name="Caruso S.M."/>
            <person name="Garlena R.A."/>
            <person name="Russell D.A."/>
            <person name="Pope W.H."/>
            <person name="Jacobs-Sera D."/>
            <person name="Hatfull G.F."/>
        </authorList>
    </citation>
    <scope>NUCLEOTIDE SEQUENCE [LARGE SCALE GENOMIC DNA]</scope>
</reference>
<dbReference type="GeneID" id="65073119"/>
<proteinExistence type="predicted"/>
<dbReference type="RefSeq" id="YP_010084083.1">
    <property type="nucleotide sequence ID" value="NC_055060.1"/>
</dbReference>
<dbReference type="Pfam" id="PF01476">
    <property type="entry name" value="LysM"/>
    <property type="match status" value="1"/>
</dbReference>
<keyword evidence="2" id="KW-1133">Transmembrane helix</keyword>
<dbReference type="CDD" id="cd00118">
    <property type="entry name" value="LysM"/>
    <property type="match status" value="1"/>
</dbReference>
<dbReference type="Proteomes" id="UP000290981">
    <property type="component" value="Segment"/>
</dbReference>
<dbReference type="EMBL" id="MK305890">
    <property type="protein sequence ID" value="QAX92932.1"/>
    <property type="molecule type" value="Genomic_DNA"/>
</dbReference>
<accession>A0A411AXV9</accession>
<keyword evidence="2" id="KW-0472">Membrane</keyword>
<evidence type="ECO:0000313" key="5">
    <source>
        <dbReference type="Proteomes" id="UP000290981"/>
    </source>
</evidence>
<evidence type="ECO:0000313" key="4">
    <source>
        <dbReference type="EMBL" id="QAX92932.1"/>
    </source>
</evidence>
<keyword evidence="5" id="KW-1185">Reference proteome</keyword>
<evidence type="ECO:0000256" key="2">
    <source>
        <dbReference type="SAM" id="Phobius"/>
    </source>
</evidence>